<proteinExistence type="predicted"/>
<evidence type="ECO:0000313" key="2">
    <source>
        <dbReference type="Proteomes" id="UP000827976"/>
    </source>
</evidence>
<accession>A0ACB7UCX9</accession>
<organism evidence="1 2">
    <name type="scientific">Dioscorea alata</name>
    <name type="common">Purple yam</name>
    <dbReference type="NCBI Taxonomy" id="55571"/>
    <lineage>
        <taxon>Eukaryota</taxon>
        <taxon>Viridiplantae</taxon>
        <taxon>Streptophyta</taxon>
        <taxon>Embryophyta</taxon>
        <taxon>Tracheophyta</taxon>
        <taxon>Spermatophyta</taxon>
        <taxon>Magnoliopsida</taxon>
        <taxon>Liliopsida</taxon>
        <taxon>Dioscoreales</taxon>
        <taxon>Dioscoreaceae</taxon>
        <taxon>Dioscorea</taxon>
    </lineage>
</organism>
<comment type="caution">
    <text evidence="1">The sequence shown here is derived from an EMBL/GenBank/DDBJ whole genome shotgun (WGS) entry which is preliminary data.</text>
</comment>
<name>A0ACB7UCX9_DIOAL</name>
<protein>
    <submittedName>
        <fullName evidence="1">Uncharacterized protein</fullName>
    </submittedName>
</protein>
<evidence type="ECO:0000313" key="1">
    <source>
        <dbReference type="EMBL" id="KAH7658101.1"/>
    </source>
</evidence>
<gene>
    <name evidence="1" type="ORF">IHE45_17G064500</name>
</gene>
<dbReference type="Proteomes" id="UP000827976">
    <property type="component" value="Chromosome 17"/>
</dbReference>
<dbReference type="EMBL" id="CM037027">
    <property type="protein sequence ID" value="KAH7658101.1"/>
    <property type="molecule type" value="Genomic_DNA"/>
</dbReference>
<keyword evidence="2" id="KW-1185">Reference proteome</keyword>
<reference evidence="2" key="1">
    <citation type="journal article" date="2022" name="Nat. Commun.">
        <title>Chromosome evolution and the genetic basis of agronomically important traits in greater yam.</title>
        <authorList>
            <person name="Bredeson J.V."/>
            <person name="Lyons J.B."/>
            <person name="Oniyinde I.O."/>
            <person name="Okereke N.R."/>
            <person name="Kolade O."/>
            <person name="Nnabue I."/>
            <person name="Nwadili C.O."/>
            <person name="Hribova E."/>
            <person name="Parker M."/>
            <person name="Nwogha J."/>
            <person name="Shu S."/>
            <person name="Carlson J."/>
            <person name="Kariba R."/>
            <person name="Muthemba S."/>
            <person name="Knop K."/>
            <person name="Barton G.J."/>
            <person name="Sherwood A.V."/>
            <person name="Lopez-Montes A."/>
            <person name="Asiedu R."/>
            <person name="Jamnadass R."/>
            <person name="Muchugi A."/>
            <person name="Goodstein D."/>
            <person name="Egesi C.N."/>
            <person name="Featherston J."/>
            <person name="Asfaw A."/>
            <person name="Simpson G.G."/>
            <person name="Dolezel J."/>
            <person name="Hendre P.S."/>
            <person name="Van Deynze A."/>
            <person name="Kumar P.L."/>
            <person name="Obidiegwu J.E."/>
            <person name="Bhattacharjee R."/>
            <person name="Rokhsar D.S."/>
        </authorList>
    </citation>
    <scope>NUCLEOTIDE SEQUENCE [LARGE SCALE GENOMIC DNA]</scope>
    <source>
        <strain evidence="2">cv. TDa95/00328</strain>
    </source>
</reference>
<sequence>MVGDGEPSRPRTKSKHGRPPQRGLGVAELEKIRLEEHHKGSIASTTTASSPPPRSSSSSSFSSQRQSMAFNPNPVMLSPLSASSGVPMPWMDHAPESLHRRFRCRPNPGVWIFLCLFFGGLCLVVLVVIFSVSGVCL</sequence>